<dbReference type="GO" id="GO:0009423">
    <property type="term" value="P:chorismate biosynthetic process"/>
    <property type="evidence" value="ECO:0007669"/>
    <property type="project" value="TreeGrafter"/>
</dbReference>
<dbReference type="Proteomes" id="UP000019478">
    <property type="component" value="Unassembled WGS sequence"/>
</dbReference>
<dbReference type="PANTHER" id="PTHR21089:SF1">
    <property type="entry name" value="BIFUNCTIONAL 3-DEHYDROQUINATE DEHYDRATASE_SHIKIMATE DEHYDROGENASE, CHLOROPLASTIC"/>
    <property type="match status" value="1"/>
</dbReference>
<dbReference type="EMBL" id="AMGY01000002">
    <property type="protein sequence ID" value="EXJ88996.1"/>
    <property type="molecule type" value="Genomic_DNA"/>
</dbReference>
<keyword evidence="3" id="KW-1185">Reference proteome</keyword>
<protein>
    <recommendedName>
        <fullName evidence="1">Shikimate dehydrogenase substrate binding N-terminal domain-containing protein</fullName>
    </recommendedName>
</protein>
<dbReference type="Gene3D" id="3.40.50.720">
    <property type="entry name" value="NAD(P)-binding Rossmann-like Domain"/>
    <property type="match status" value="1"/>
</dbReference>
<dbReference type="AlphaFoldDB" id="W9YIB5"/>
<dbReference type="PANTHER" id="PTHR21089">
    <property type="entry name" value="SHIKIMATE DEHYDROGENASE"/>
    <property type="match status" value="1"/>
</dbReference>
<dbReference type="InterPro" id="IPR036291">
    <property type="entry name" value="NAD(P)-bd_dom_sf"/>
</dbReference>
<evidence type="ECO:0000313" key="2">
    <source>
        <dbReference type="EMBL" id="EXJ88996.1"/>
    </source>
</evidence>
<proteinExistence type="predicted"/>
<dbReference type="SUPFAM" id="SSF53223">
    <property type="entry name" value="Aminoacid dehydrogenase-like, N-terminal domain"/>
    <property type="match status" value="1"/>
</dbReference>
<evidence type="ECO:0000313" key="3">
    <source>
        <dbReference type="Proteomes" id="UP000019478"/>
    </source>
</evidence>
<dbReference type="RefSeq" id="XP_007730393.1">
    <property type="nucleotide sequence ID" value="XM_007732203.1"/>
</dbReference>
<dbReference type="InterPro" id="IPR013708">
    <property type="entry name" value="Shikimate_DH-bd_N"/>
</dbReference>
<dbReference type="GeneID" id="19166193"/>
<comment type="caution">
    <text evidence="2">The sequence shown here is derived from an EMBL/GenBank/DDBJ whole genome shotgun (WGS) entry which is preliminary data.</text>
</comment>
<sequence>MTMAFSPPDTSSLERAAYLVGYPIAHSKSPSLHHAIYSAMGQSWGQCLCETTDLEGFLAYLKSDPKCMGSGVTMPFKVAVIPHLDQLTNESKAIGAVNTIFFKTAADGSRIYCGTNTDCVGIRDAFFTNVKGSSYRGKPGLVVGGGGTCRAAIYTLQKFMGCSPVYIVNRDVGEVEAVLRECHAQGMDDDLVYYVSTREQAEQLPPPRAIVSAVPDFLPVTEDEKTARDVLAALLESGDKGALLEMCYHPSPDTEISRLATACGWQVIGGIEAMIGQGLAQASLWTGRDIDDRLRDVARKAVQEAMVSAH</sequence>
<feature type="domain" description="Shikimate dehydrogenase substrate binding N-terminal" evidence="1">
    <location>
        <begin position="19"/>
        <end position="100"/>
    </location>
</feature>
<dbReference type="InterPro" id="IPR022893">
    <property type="entry name" value="Shikimate_DH_fam"/>
</dbReference>
<dbReference type="CDD" id="cd01065">
    <property type="entry name" value="NAD_bind_Shikimate_DH"/>
    <property type="match status" value="1"/>
</dbReference>
<dbReference type="GO" id="GO:0004764">
    <property type="term" value="F:shikimate 3-dehydrogenase (NADP+) activity"/>
    <property type="evidence" value="ECO:0007669"/>
    <property type="project" value="InterPro"/>
</dbReference>
<dbReference type="OrthoDB" id="204377at2759"/>
<dbReference type="HOGENOM" id="CLU_044063_1_0_1"/>
<dbReference type="eggNOG" id="KOG0692">
    <property type="taxonomic scope" value="Eukaryota"/>
</dbReference>
<dbReference type="STRING" id="1182542.W9YIB5"/>
<dbReference type="SUPFAM" id="SSF51735">
    <property type="entry name" value="NAD(P)-binding Rossmann-fold domains"/>
    <property type="match status" value="1"/>
</dbReference>
<name>W9YIB5_9EURO</name>
<gene>
    <name evidence="2" type="ORF">A1O3_02060</name>
</gene>
<organism evidence="2 3">
    <name type="scientific">Capronia epimyces CBS 606.96</name>
    <dbReference type="NCBI Taxonomy" id="1182542"/>
    <lineage>
        <taxon>Eukaryota</taxon>
        <taxon>Fungi</taxon>
        <taxon>Dikarya</taxon>
        <taxon>Ascomycota</taxon>
        <taxon>Pezizomycotina</taxon>
        <taxon>Eurotiomycetes</taxon>
        <taxon>Chaetothyriomycetidae</taxon>
        <taxon>Chaetothyriales</taxon>
        <taxon>Herpotrichiellaceae</taxon>
        <taxon>Capronia</taxon>
    </lineage>
</organism>
<accession>W9YIB5</accession>
<dbReference type="Gene3D" id="3.40.50.10860">
    <property type="entry name" value="Leucine Dehydrogenase, chain A, domain 1"/>
    <property type="match status" value="1"/>
</dbReference>
<dbReference type="GO" id="GO:0019632">
    <property type="term" value="P:shikimate metabolic process"/>
    <property type="evidence" value="ECO:0007669"/>
    <property type="project" value="TreeGrafter"/>
</dbReference>
<reference evidence="2 3" key="1">
    <citation type="submission" date="2013-03" db="EMBL/GenBank/DDBJ databases">
        <title>The Genome Sequence of Capronia epimyces CBS 606.96.</title>
        <authorList>
            <consortium name="The Broad Institute Genomics Platform"/>
            <person name="Cuomo C."/>
            <person name="de Hoog S."/>
            <person name="Gorbushina A."/>
            <person name="Walker B."/>
            <person name="Young S.K."/>
            <person name="Zeng Q."/>
            <person name="Gargeya S."/>
            <person name="Fitzgerald M."/>
            <person name="Haas B."/>
            <person name="Abouelleil A."/>
            <person name="Allen A.W."/>
            <person name="Alvarado L."/>
            <person name="Arachchi H.M."/>
            <person name="Berlin A.M."/>
            <person name="Chapman S.B."/>
            <person name="Gainer-Dewar J."/>
            <person name="Goldberg J."/>
            <person name="Griggs A."/>
            <person name="Gujja S."/>
            <person name="Hansen M."/>
            <person name="Howarth C."/>
            <person name="Imamovic A."/>
            <person name="Ireland A."/>
            <person name="Larimer J."/>
            <person name="McCowan C."/>
            <person name="Murphy C."/>
            <person name="Pearson M."/>
            <person name="Poon T.W."/>
            <person name="Priest M."/>
            <person name="Roberts A."/>
            <person name="Saif S."/>
            <person name="Shea T."/>
            <person name="Sisk P."/>
            <person name="Sykes S."/>
            <person name="Wortman J."/>
            <person name="Nusbaum C."/>
            <person name="Birren B."/>
        </authorList>
    </citation>
    <scope>NUCLEOTIDE SEQUENCE [LARGE SCALE GENOMIC DNA]</scope>
    <source>
        <strain evidence="2 3">CBS 606.96</strain>
    </source>
</reference>
<dbReference type="InterPro" id="IPR046346">
    <property type="entry name" value="Aminoacid_DH-like_N_sf"/>
</dbReference>
<evidence type="ECO:0000259" key="1">
    <source>
        <dbReference type="Pfam" id="PF08501"/>
    </source>
</evidence>
<dbReference type="Pfam" id="PF08501">
    <property type="entry name" value="Shikimate_dh_N"/>
    <property type="match status" value="1"/>
</dbReference>